<protein>
    <recommendedName>
        <fullName evidence="2">Enoyl reductase (ER) domain-containing protein</fullName>
    </recommendedName>
</protein>
<accession>A0A820MNY6</accession>
<dbReference type="InterPro" id="IPR020843">
    <property type="entry name" value="ER"/>
</dbReference>
<dbReference type="SUPFAM" id="SSF51735">
    <property type="entry name" value="NAD(P)-binding Rossmann-fold domains"/>
    <property type="match status" value="1"/>
</dbReference>
<dbReference type="EMBL" id="CAJOAZ010023630">
    <property type="protein sequence ID" value="CAF4377205.1"/>
    <property type="molecule type" value="Genomic_DNA"/>
</dbReference>
<dbReference type="SUPFAM" id="SSF50129">
    <property type="entry name" value="GroES-like"/>
    <property type="match status" value="1"/>
</dbReference>
<dbReference type="Proteomes" id="UP000663844">
    <property type="component" value="Unassembled WGS sequence"/>
</dbReference>
<dbReference type="GO" id="GO:0016491">
    <property type="term" value="F:oxidoreductase activity"/>
    <property type="evidence" value="ECO:0007669"/>
    <property type="project" value="InterPro"/>
</dbReference>
<sequence length="179" mass="19125">NDVQVEVYASSLNFKDLMLALGMLENPMGLELSGIVTNVGLNASKNFQIGDEVFGFANHCFASQVVTHGDFLVKKPSHLSHTDAVSLPIVFATVYAGLIAKAQVKAGETVLIHSAAGGIGQAAIQLCQHMGAHVICTVGSSEKRQFLEQTYGCKLFANSHSTEEWKSEVMKLTNGEGVD</sequence>
<dbReference type="AlphaFoldDB" id="A0A820MNY6"/>
<reference evidence="3" key="1">
    <citation type="submission" date="2021-02" db="EMBL/GenBank/DDBJ databases">
        <authorList>
            <person name="Nowell W R."/>
        </authorList>
    </citation>
    <scope>NUCLEOTIDE SEQUENCE</scope>
</reference>
<gene>
    <name evidence="3" type="ORF">OXD698_LOCUS50171</name>
</gene>
<feature type="non-terminal residue" evidence="3">
    <location>
        <position position="179"/>
    </location>
</feature>
<dbReference type="Pfam" id="PF00107">
    <property type="entry name" value="ADH_zinc_N"/>
    <property type="match status" value="1"/>
</dbReference>
<dbReference type="InterPro" id="IPR013154">
    <property type="entry name" value="ADH-like_N"/>
</dbReference>
<evidence type="ECO:0000313" key="4">
    <source>
        <dbReference type="Proteomes" id="UP000663844"/>
    </source>
</evidence>
<dbReference type="SMART" id="SM00829">
    <property type="entry name" value="PKS_ER"/>
    <property type="match status" value="1"/>
</dbReference>
<dbReference type="Gene3D" id="3.90.180.10">
    <property type="entry name" value="Medium-chain alcohol dehydrogenases, catalytic domain"/>
    <property type="match status" value="1"/>
</dbReference>
<dbReference type="InterPro" id="IPR013149">
    <property type="entry name" value="ADH-like_C"/>
</dbReference>
<dbReference type="InterPro" id="IPR036291">
    <property type="entry name" value="NAD(P)-bd_dom_sf"/>
</dbReference>
<evidence type="ECO:0000256" key="1">
    <source>
        <dbReference type="ARBA" id="ARBA00022679"/>
    </source>
</evidence>
<evidence type="ECO:0000259" key="2">
    <source>
        <dbReference type="SMART" id="SM00829"/>
    </source>
</evidence>
<feature type="domain" description="Enoyl reductase (ER)" evidence="2">
    <location>
        <begin position="1"/>
        <end position="179"/>
    </location>
</feature>
<dbReference type="InterPro" id="IPR011032">
    <property type="entry name" value="GroES-like_sf"/>
</dbReference>
<dbReference type="Pfam" id="PF08240">
    <property type="entry name" value="ADH_N"/>
    <property type="match status" value="1"/>
</dbReference>
<dbReference type="PANTHER" id="PTHR45681">
    <property type="entry name" value="POLYKETIDE SYNTHASE 44-RELATED"/>
    <property type="match status" value="1"/>
</dbReference>
<dbReference type="InterPro" id="IPR050444">
    <property type="entry name" value="Polyketide_Synthase"/>
</dbReference>
<keyword evidence="1" id="KW-0808">Transferase</keyword>
<feature type="non-terminal residue" evidence="3">
    <location>
        <position position="1"/>
    </location>
</feature>
<evidence type="ECO:0000313" key="3">
    <source>
        <dbReference type="EMBL" id="CAF4377205.1"/>
    </source>
</evidence>
<dbReference type="PANTHER" id="PTHR45681:SF6">
    <property type="entry name" value="POLYKETIDE SYNTHASE 37"/>
    <property type="match status" value="1"/>
</dbReference>
<comment type="caution">
    <text evidence="3">The sequence shown here is derived from an EMBL/GenBank/DDBJ whole genome shotgun (WGS) entry which is preliminary data.</text>
</comment>
<proteinExistence type="predicted"/>
<organism evidence="3 4">
    <name type="scientific">Adineta steineri</name>
    <dbReference type="NCBI Taxonomy" id="433720"/>
    <lineage>
        <taxon>Eukaryota</taxon>
        <taxon>Metazoa</taxon>
        <taxon>Spiralia</taxon>
        <taxon>Gnathifera</taxon>
        <taxon>Rotifera</taxon>
        <taxon>Eurotatoria</taxon>
        <taxon>Bdelloidea</taxon>
        <taxon>Adinetida</taxon>
        <taxon>Adinetidae</taxon>
        <taxon>Adineta</taxon>
    </lineage>
</organism>
<dbReference type="CDD" id="cd05195">
    <property type="entry name" value="enoyl_red"/>
    <property type="match status" value="1"/>
</dbReference>
<dbReference type="GO" id="GO:0016740">
    <property type="term" value="F:transferase activity"/>
    <property type="evidence" value="ECO:0007669"/>
    <property type="project" value="UniProtKB-KW"/>
</dbReference>
<name>A0A820MNY6_9BILA</name>